<dbReference type="GO" id="GO:0004190">
    <property type="term" value="F:aspartic-type endopeptidase activity"/>
    <property type="evidence" value="ECO:0007669"/>
    <property type="project" value="UniProtKB-KW"/>
</dbReference>
<evidence type="ECO:0000256" key="3">
    <source>
        <dbReference type="ARBA" id="ARBA00004371"/>
    </source>
</evidence>
<keyword evidence="23" id="KW-0732">Signal</keyword>
<feature type="chain" id="PRO_5014171494" description="Cathepsin D" evidence="23">
    <location>
        <begin position="21"/>
        <end position="613"/>
    </location>
</feature>
<feature type="disulfide bond" evidence="19">
    <location>
        <begin position="286"/>
        <end position="290"/>
    </location>
</feature>
<evidence type="ECO:0000256" key="7">
    <source>
        <dbReference type="ARBA" id="ARBA00015582"/>
    </source>
</evidence>
<keyword evidence="11 20" id="KW-0378">Hydrolase</keyword>
<keyword evidence="16" id="KW-0325">Glycoprotein</keyword>
<comment type="subcellular location">
    <subcellularLocation>
        <location evidence="3">Lysosome</location>
    </subcellularLocation>
    <subcellularLocation>
        <location evidence="2">Membrane</location>
    </subcellularLocation>
</comment>
<protein>
    <recommendedName>
        <fullName evidence="7">Cathepsin D</fullName>
        <ecNumber evidence="6">3.4.23.5</ecNumber>
    </recommendedName>
</protein>
<keyword evidence="12 22" id="KW-1133">Transmembrane helix</keyword>
<keyword evidence="17" id="KW-0458">Lysosome</keyword>
<evidence type="ECO:0000256" key="12">
    <source>
        <dbReference type="ARBA" id="ARBA00022989"/>
    </source>
</evidence>
<feature type="active site" evidence="18">
    <location>
        <position position="97"/>
    </location>
</feature>
<dbReference type="Gene3D" id="2.40.70.10">
    <property type="entry name" value="Acid Proteases"/>
    <property type="match status" value="2"/>
</dbReference>
<evidence type="ECO:0000256" key="1">
    <source>
        <dbReference type="ARBA" id="ARBA00000585"/>
    </source>
</evidence>
<evidence type="ECO:0000256" key="9">
    <source>
        <dbReference type="ARBA" id="ARBA00022692"/>
    </source>
</evidence>
<keyword evidence="14" id="KW-0865">Zymogen</keyword>
<evidence type="ECO:0000256" key="4">
    <source>
        <dbReference type="ARBA" id="ARBA00006843"/>
    </source>
</evidence>
<sequence length="613" mass="65656">MQPSSLLLLALCLLAAPASALVRIPLHKFTSIRRTMSEVGGSVEDLIAKGPVSKYSQAVPSVTAGPIPEVLKNYMDAQYYGEIGIGTPPQCFTVVFDTGSSNLWVPSIHCKLLDIACWIHHKYNSDKSSTYVKNGTSFDIHYGSGSLSGYLSQDTVSVPCQSASSASAPGGVKVERQVFGEATKQPGITFIAAKFDGILGMAYPRISVNNVLPVFDNLMQQKLVDQNIFSFYLSRDPDAQPGGELMLGGTDSKYYKGSLSYLNVTRKAYWQVHLDQVEVASGLTLCKEGCEAIVDTGTSLMVGPVDEVRELQKAIGAVPLIQGEYMIPCEKVSTLPAITLKLGGKGYKLSPEDYTLKAQGPGQCPAPLGDPASTTDGAQEARVPLDGAFWIPRPPAGSPKGCFACVSKPPALQAPAAPAPEPSASPPMAPTLFPMESKSSKTDSVRAAGAPPACKHLAEKKTMTNPTTVIEVYPDTTEVNDYYLWSIFNFVYLNFCCLGFIALAYSLKPRLEWPRPDVLHQCSCPAGWGRRQGMQGEKRLGRGWLGGRTPGQLRLCSILELEPHPARHRNCRRRSPPAPDSSSLPTPALPTGTGTFNLGPADPSLGSDTGACV</sequence>
<dbReference type="Pfam" id="PF07966">
    <property type="entry name" value="A1_Propeptide"/>
    <property type="match status" value="1"/>
</dbReference>
<dbReference type="PROSITE" id="PS51767">
    <property type="entry name" value="PEPTIDASE_A1"/>
    <property type="match status" value="1"/>
</dbReference>
<dbReference type="PANTHER" id="PTHR47966">
    <property type="entry name" value="BETA-SITE APP-CLEAVING ENZYME, ISOFORM A-RELATED"/>
    <property type="match status" value="1"/>
</dbReference>
<evidence type="ECO:0000256" key="17">
    <source>
        <dbReference type="ARBA" id="ARBA00023228"/>
    </source>
</evidence>
<feature type="domain" description="Peptidase A1" evidence="24">
    <location>
        <begin position="79"/>
        <end position="404"/>
    </location>
</feature>
<dbReference type="InterPro" id="IPR021109">
    <property type="entry name" value="Peptidase_aspartic_dom_sf"/>
</dbReference>
<feature type="active site" evidence="18">
    <location>
        <position position="295"/>
    </location>
</feature>
<dbReference type="GO" id="GO:0016020">
    <property type="term" value="C:membrane"/>
    <property type="evidence" value="ECO:0007669"/>
    <property type="project" value="UniProtKB-SubCell"/>
</dbReference>
<keyword evidence="8 20" id="KW-0645">Protease</keyword>
<feature type="region of interest" description="Disordered" evidence="21">
    <location>
        <begin position="567"/>
        <end position="613"/>
    </location>
</feature>
<accession>A0A2I3TJE2</accession>
<name>A0A2I3TJE2_PANTR</name>
<dbReference type="Bgee" id="ENSPTRG00000045353">
    <property type="expression patterns" value="Expressed in cortex of kidney and 20 other cell types or tissues"/>
</dbReference>
<dbReference type="AlphaFoldDB" id="A0A2I3TJE2"/>
<dbReference type="PRINTS" id="PR00792">
    <property type="entry name" value="PEPSIN"/>
</dbReference>
<comment type="similarity">
    <text evidence="5 20">Belongs to the peptidase A1 family.</text>
</comment>
<keyword evidence="9 22" id="KW-0812">Transmembrane</keyword>
<keyword evidence="13 22" id="KW-0472">Membrane</keyword>
<organism evidence="25 26">
    <name type="scientific">Pan troglodytes</name>
    <name type="common">Chimpanzee</name>
    <dbReference type="NCBI Taxonomy" id="9598"/>
    <lineage>
        <taxon>Eukaryota</taxon>
        <taxon>Metazoa</taxon>
        <taxon>Chordata</taxon>
        <taxon>Craniata</taxon>
        <taxon>Vertebrata</taxon>
        <taxon>Euteleostomi</taxon>
        <taxon>Mammalia</taxon>
        <taxon>Eutheria</taxon>
        <taxon>Euarchontoglires</taxon>
        <taxon>Primates</taxon>
        <taxon>Haplorrhini</taxon>
        <taxon>Catarrhini</taxon>
        <taxon>Hominidae</taxon>
        <taxon>Pan</taxon>
    </lineage>
</organism>
<evidence type="ECO:0000256" key="6">
    <source>
        <dbReference type="ARBA" id="ARBA00011930"/>
    </source>
</evidence>
<dbReference type="EMBL" id="AC164658">
    <property type="status" value="NOT_ANNOTATED_CDS"/>
    <property type="molecule type" value="Genomic_DNA"/>
</dbReference>
<dbReference type="GO" id="GO:0005764">
    <property type="term" value="C:lysosome"/>
    <property type="evidence" value="ECO:0007669"/>
    <property type="project" value="UniProtKB-SubCell"/>
</dbReference>
<evidence type="ECO:0000256" key="8">
    <source>
        <dbReference type="ARBA" id="ARBA00022670"/>
    </source>
</evidence>
<feature type="compositionally biased region" description="Low complexity" evidence="21">
    <location>
        <begin position="580"/>
        <end position="595"/>
    </location>
</feature>
<gene>
    <name evidence="25" type="primary">IFITM10</name>
</gene>
<evidence type="ECO:0000256" key="18">
    <source>
        <dbReference type="PIRSR" id="PIRSR601461-1"/>
    </source>
</evidence>
<dbReference type="GO" id="GO:0006508">
    <property type="term" value="P:proteolysis"/>
    <property type="evidence" value="ECO:0007669"/>
    <property type="project" value="UniProtKB-KW"/>
</dbReference>
<evidence type="ECO:0000256" key="2">
    <source>
        <dbReference type="ARBA" id="ARBA00004370"/>
    </source>
</evidence>
<dbReference type="InterPro" id="IPR001461">
    <property type="entry name" value="Aspartic_peptidase_A1"/>
</dbReference>
<dbReference type="FunFam" id="2.40.70.10:FF:000047">
    <property type="entry name" value="Cathepsin D preproprotein"/>
    <property type="match status" value="1"/>
</dbReference>
<evidence type="ECO:0000256" key="21">
    <source>
        <dbReference type="SAM" id="MobiDB-lite"/>
    </source>
</evidence>
<evidence type="ECO:0000256" key="14">
    <source>
        <dbReference type="ARBA" id="ARBA00023145"/>
    </source>
</evidence>
<dbReference type="Pfam" id="PF04505">
    <property type="entry name" value="CD225"/>
    <property type="match status" value="1"/>
</dbReference>
<evidence type="ECO:0000256" key="16">
    <source>
        <dbReference type="ARBA" id="ARBA00023180"/>
    </source>
</evidence>
<dbReference type="FunFam" id="2.40.70.10:FF:000039">
    <property type="entry name" value="Cathepsin D preproprotein"/>
    <property type="match status" value="1"/>
</dbReference>
<feature type="signal peptide" evidence="23">
    <location>
        <begin position="1"/>
        <end position="20"/>
    </location>
</feature>
<dbReference type="InterPro" id="IPR001969">
    <property type="entry name" value="Aspartic_peptidase_AS"/>
</dbReference>
<evidence type="ECO:0000256" key="5">
    <source>
        <dbReference type="ARBA" id="ARBA00007447"/>
    </source>
</evidence>
<dbReference type="InterPro" id="IPR033121">
    <property type="entry name" value="PEPTIDASE_A1"/>
</dbReference>
<evidence type="ECO:0000256" key="22">
    <source>
        <dbReference type="SAM" id="Phobius"/>
    </source>
</evidence>
<evidence type="ECO:0000256" key="10">
    <source>
        <dbReference type="ARBA" id="ARBA00022750"/>
    </source>
</evidence>
<evidence type="ECO:0000256" key="19">
    <source>
        <dbReference type="PIRSR" id="PIRSR601461-2"/>
    </source>
</evidence>
<keyword evidence="10 20" id="KW-0064">Aspartyl protease</keyword>
<comment type="catalytic activity">
    <reaction evidence="1">
        <text>Specificity similar to, but narrower than, that of pepsin A. Does not cleave the 4-Gln-|-His-5 bond in B chain of insulin.</text>
        <dbReference type="EC" id="3.4.23.5"/>
    </reaction>
</comment>
<evidence type="ECO:0000313" key="25">
    <source>
        <dbReference type="Ensembl" id="ENSPTRP00000089346.1"/>
    </source>
</evidence>
<evidence type="ECO:0000313" key="26">
    <source>
        <dbReference type="Proteomes" id="UP000002277"/>
    </source>
</evidence>
<dbReference type="GeneTree" id="ENSGT00940000155733"/>
<reference evidence="25 26" key="1">
    <citation type="journal article" date="2005" name="Nature">
        <title>Initial sequence of the chimpanzee genome and comparison with the human genome.</title>
        <authorList>
            <consortium name="Chimpanzee sequencing and analysis consortium"/>
        </authorList>
    </citation>
    <scope>NUCLEOTIDE SEQUENCE [LARGE SCALE GENOMIC DNA]</scope>
</reference>
<dbReference type="EC" id="3.4.23.5" evidence="6"/>
<evidence type="ECO:0000256" key="11">
    <source>
        <dbReference type="ARBA" id="ARBA00022801"/>
    </source>
</evidence>
<keyword evidence="15 19" id="KW-1015">Disulfide bond</keyword>
<evidence type="ECO:0000256" key="15">
    <source>
        <dbReference type="ARBA" id="ARBA00023157"/>
    </source>
</evidence>
<dbReference type="Ensembl" id="ENSPTRT00000103099.1">
    <property type="protein sequence ID" value="ENSPTRP00000089346.1"/>
    <property type="gene ID" value="ENSPTRG00000045353.1"/>
</dbReference>
<evidence type="ECO:0000256" key="23">
    <source>
        <dbReference type="SAM" id="SignalP"/>
    </source>
</evidence>
<dbReference type="Pfam" id="PF00026">
    <property type="entry name" value="Asp"/>
    <property type="match status" value="1"/>
</dbReference>
<feature type="disulfide bond" evidence="19">
    <location>
        <begin position="110"/>
        <end position="117"/>
    </location>
</feature>
<evidence type="ECO:0000259" key="24">
    <source>
        <dbReference type="PROSITE" id="PS51767"/>
    </source>
</evidence>
<dbReference type="Proteomes" id="UP000002277">
    <property type="component" value="Chromosome 11"/>
</dbReference>
<comment type="similarity">
    <text evidence="4">Belongs to the CD225/Dispanin family.</text>
</comment>
<keyword evidence="26" id="KW-1185">Reference proteome</keyword>
<proteinExistence type="inferred from homology"/>
<dbReference type="InterPro" id="IPR012848">
    <property type="entry name" value="Aspartic_peptidase_N"/>
</dbReference>
<dbReference type="SUPFAM" id="SSF50630">
    <property type="entry name" value="Acid proteases"/>
    <property type="match status" value="1"/>
</dbReference>
<dbReference type="PROSITE" id="PS00141">
    <property type="entry name" value="ASP_PROTEASE"/>
    <property type="match status" value="2"/>
</dbReference>
<reference evidence="25" key="3">
    <citation type="submission" date="2025-09" db="UniProtKB">
        <authorList>
            <consortium name="Ensembl"/>
        </authorList>
    </citation>
    <scope>IDENTIFICATION</scope>
</reference>
<evidence type="ECO:0000256" key="13">
    <source>
        <dbReference type="ARBA" id="ARBA00023136"/>
    </source>
</evidence>
<dbReference type="PANTHER" id="PTHR47966:SF42">
    <property type="entry name" value="CATHEPSIN D"/>
    <property type="match status" value="1"/>
</dbReference>
<dbReference type="InterPro" id="IPR007593">
    <property type="entry name" value="CD225/Dispanin_fam"/>
</dbReference>
<evidence type="ECO:0000256" key="20">
    <source>
        <dbReference type="RuleBase" id="RU000454"/>
    </source>
</evidence>
<feature type="transmembrane region" description="Helical" evidence="22">
    <location>
        <begin position="482"/>
        <end position="505"/>
    </location>
</feature>
<reference evidence="25" key="2">
    <citation type="submission" date="2025-08" db="UniProtKB">
        <authorList>
            <consortium name="Ensembl"/>
        </authorList>
    </citation>
    <scope>IDENTIFICATION</scope>
</reference>